<reference evidence="3 4" key="1">
    <citation type="journal article" date="2020" name="Elife">
        <title>Loss of centromere function drives karyotype evolution in closely related Malassezia species.</title>
        <authorList>
            <person name="Sankaranarayanan S.R."/>
            <person name="Ianiri G."/>
            <person name="Coelho M.A."/>
            <person name="Reza M.H."/>
            <person name="Thimmappa B.C."/>
            <person name="Ganguly P."/>
            <person name="Vadnala R.N."/>
            <person name="Sun S."/>
            <person name="Siddharthan R."/>
            <person name="Tellgren-Roth C."/>
            <person name="Dawson T.L."/>
            <person name="Heitman J."/>
            <person name="Sanyal K."/>
        </authorList>
    </citation>
    <scope>NUCLEOTIDE SEQUENCE [LARGE SCALE GENOMIC DNA]</scope>
    <source>
        <strain evidence="3">CBS14141</strain>
    </source>
</reference>
<dbReference type="Proteomes" id="UP000818624">
    <property type="component" value="Chromosome 2"/>
</dbReference>
<dbReference type="SUPFAM" id="SSF48613">
    <property type="entry name" value="Heme oxygenase-like"/>
    <property type="match status" value="1"/>
</dbReference>
<keyword evidence="3" id="KW-0808">Transferase</keyword>
<organism evidence="3 4">
    <name type="scientific">Malassezia furfur</name>
    <name type="common">Pityriasis versicolor infection agent</name>
    <name type="synonym">Pityrosporum furfur</name>
    <dbReference type="NCBI Taxonomy" id="55194"/>
    <lineage>
        <taxon>Eukaryota</taxon>
        <taxon>Fungi</taxon>
        <taxon>Dikarya</taxon>
        <taxon>Basidiomycota</taxon>
        <taxon>Ustilaginomycotina</taxon>
        <taxon>Malasseziomycetes</taxon>
        <taxon>Malasseziales</taxon>
        <taxon>Malasseziaceae</taxon>
        <taxon>Malassezia</taxon>
    </lineage>
</organism>
<feature type="domain" description="Thiaminase-2/PQQC" evidence="1">
    <location>
        <begin position="397"/>
        <end position="604"/>
    </location>
</feature>
<evidence type="ECO:0000259" key="1">
    <source>
        <dbReference type="Pfam" id="PF03070"/>
    </source>
</evidence>
<dbReference type="PANTHER" id="PTHR20858:SF17">
    <property type="entry name" value="HYDROXYMETHYLPYRIMIDINE_PHOSPHOMETHYLPYRIMIDINE KINASE THI20-RELATED"/>
    <property type="match status" value="1"/>
</dbReference>
<dbReference type="CDD" id="cd01169">
    <property type="entry name" value="HMPP_kinase"/>
    <property type="match status" value="1"/>
</dbReference>
<dbReference type="GO" id="GO:0016301">
    <property type="term" value="F:kinase activity"/>
    <property type="evidence" value="ECO:0007669"/>
    <property type="project" value="UniProtKB-KW"/>
</dbReference>
<dbReference type="PANTHER" id="PTHR20858">
    <property type="entry name" value="PHOSPHOMETHYLPYRIMIDINE KINASE"/>
    <property type="match status" value="1"/>
</dbReference>
<dbReference type="InterPro" id="IPR029056">
    <property type="entry name" value="Ribokinase-like"/>
</dbReference>
<evidence type="ECO:0000313" key="3">
    <source>
        <dbReference type="EMBL" id="WFD48024.1"/>
    </source>
</evidence>
<dbReference type="EMBL" id="CP046235">
    <property type="protein sequence ID" value="WFD48024.1"/>
    <property type="molecule type" value="Genomic_DNA"/>
</dbReference>
<sequence>MALPRTLTIAGSDSGGGAGIQADLKTFLALQTYGMSVLTALTAQNTQGVQSVHTPDPAFVRAQFDSVATDVRIDAIKIGMLANAPIVREVIQCIAAWQKQHAVPVVLDPVMVSTSGSLLLQRDAIGALIEGLFPLCTLLTPNLPETDAILQNAGVTPPAATNDLAKMMASAQSIARLGVANVLVKGGHVPIAHDDLQESLRAAGVSLLLYTDDEAIAGFSDTRVSTTRDAHGTAALSTRVERSERSDIAQVLGASAFQAPRLDVFLVRGPGDVRVLRRNLPDVGPSSYTVDVLYESATQHTTVFIKPTISTSATHGTGCTLSSAICAAHAHGLPLRVAVAHGIQFLQEALQSGIEDLGKGAGPLNHGSHIMPRGIPMHTARCAAPLATKLIARSWHLWHLYTRHPFVARMCEGKLSKAAFVWFMRQDYLYLKHYARVWAAAASDPTCSPDDLRDYLTISRAAIDETRVHATVCERAGIPRDELERTEESRATMAYTRYVMDMAREGILPLLVSVASCAFGYAEVGLWLKEQRQRHPTPSGPRDPSYEAWLDEYGGDDFQGAVRSTLEMLERCAARVMPSVEETDHLQEIWNTATRLEIGMWDEAIAHGERTERAM</sequence>
<dbReference type="InterPro" id="IPR016084">
    <property type="entry name" value="Haem_Oase-like_multi-hlx"/>
</dbReference>
<keyword evidence="3" id="KW-0418">Kinase</keyword>
<dbReference type="Pfam" id="PF03070">
    <property type="entry name" value="TENA_THI-4"/>
    <property type="match status" value="1"/>
</dbReference>
<keyword evidence="4" id="KW-1185">Reference proteome</keyword>
<proteinExistence type="predicted"/>
<dbReference type="InterPro" id="IPR004305">
    <property type="entry name" value="Thiaminase-2/PQQC"/>
</dbReference>
<dbReference type="Pfam" id="PF08543">
    <property type="entry name" value="Phos_pyr_kin"/>
    <property type="match status" value="2"/>
</dbReference>
<dbReference type="Gene3D" id="3.40.1190.20">
    <property type="match status" value="2"/>
</dbReference>
<evidence type="ECO:0000313" key="4">
    <source>
        <dbReference type="Proteomes" id="UP000818624"/>
    </source>
</evidence>
<gene>
    <name evidence="3" type="primary">THI20</name>
    <name evidence="3" type="ORF">GLX27_002690</name>
</gene>
<dbReference type="SUPFAM" id="SSF53613">
    <property type="entry name" value="Ribokinase-like"/>
    <property type="match status" value="2"/>
</dbReference>
<feature type="domain" description="Pyridoxamine kinase/Phosphomethylpyrimidine kinase" evidence="2">
    <location>
        <begin position="13"/>
        <end position="234"/>
    </location>
</feature>
<name>A0ABY8EST7_MALFU</name>
<evidence type="ECO:0000259" key="2">
    <source>
        <dbReference type="Pfam" id="PF08543"/>
    </source>
</evidence>
<feature type="domain" description="Pyridoxamine kinase/Phosphomethylpyrimidine kinase" evidence="2">
    <location>
        <begin position="286"/>
        <end position="365"/>
    </location>
</feature>
<dbReference type="InterPro" id="IPR004399">
    <property type="entry name" value="HMP/HMP-P_kinase_dom"/>
</dbReference>
<dbReference type="InterPro" id="IPR013749">
    <property type="entry name" value="PM/HMP-P_kinase-1"/>
</dbReference>
<dbReference type="NCBIfam" id="TIGR00097">
    <property type="entry name" value="HMP-P_kinase"/>
    <property type="match status" value="1"/>
</dbReference>
<dbReference type="Gene3D" id="1.20.910.10">
    <property type="entry name" value="Heme oxygenase-like"/>
    <property type="match status" value="1"/>
</dbReference>
<accession>A0ABY8EST7</accession>
<protein>
    <submittedName>
        <fullName evidence="3">Trifunctional hydroxymethylpyrimidine kinase/phosphomethylpyrimidine kinase/thiaminase</fullName>
    </submittedName>
</protein>
<dbReference type="CDD" id="cd19367">
    <property type="entry name" value="TenA_C_ScTHI20-like"/>
    <property type="match status" value="1"/>
</dbReference>